<name>A0A7C2I0X4_9THEO</name>
<comment type="caution">
    <text evidence="1">The sequence shown here is derived from an EMBL/GenBank/DDBJ whole genome shotgun (WGS) entry which is preliminary data.</text>
</comment>
<dbReference type="InterPro" id="IPR021637">
    <property type="entry name" value="DUF3243"/>
</dbReference>
<evidence type="ECO:0000313" key="1">
    <source>
        <dbReference type="EMBL" id="HEL65274.1"/>
    </source>
</evidence>
<dbReference type="Gene3D" id="1.10.760.20">
    <property type="entry name" value="Protein of unknown function DUF3243"/>
    <property type="match status" value="1"/>
</dbReference>
<reference evidence="1" key="1">
    <citation type="journal article" date="2020" name="mSystems">
        <title>Genome- and Community-Level Interaction Insights into Carbon Utilization and Element Cycling Functions of Hydrothermarchaeota in Hydrothermal Sediment.</title>
        <authorList>
            <person name="Zhou Z."/>
            <person name="Liu Y."/>
            <person name="Xu W."/>
            <person name="Pan J."/>
            <person name="Luo Z.H."/>
            <person name="Li M."/>
        </authorList>
    </citation>
    <scope>NUCLEOTIDE SEQUENCE [LARGE SCALE GENOMIC DNA]</scope>
    <source>
        <strain evidence="1">SpSt-300</strain>
    </source>
</reference>
<gene>
    <name evidence="1" type="ORF">ENQ34_01145</name>
</gene>
<sequence>MERAVENFPKELAAKINEGRAAGLSDEQIVDGIINLGDVLAKFVKADSPEEALFKDMWRSATADEKRTLARLVLRLGTKMLH</sequence>
<dbReference type="AlphaFoldDB" id="A0A7C2I0X4"/>
<dbReference type="EMBL" id="DSMU01000074">
    <property type="protein sequence ID" value="HEL65274.1"/>
    <property type="molecule type" value="Genomic_DNA"/>
</dbReference>
<organism evidence="1">
    <name type="scientific">Ammonifex degensii</name>
    <dbReference type="NCBI Taxonomy" id="42838"/>
    <lineage>
        <taxon>Bacteria</taxon>
        <taxon>Bacillati</taxon>
        <taxon>Bacillota</taxon>
        <taxon>Clostridia</taxon>
        <taxon>Thermoanaerobacterales</taxon>
        <taxon>Thermoanaerobacteraceae</taxon>
        <taxon>Ammonifex</taxon>
    </lineage>
</organism>
<protein>
    <submittedName>
        <fullName evidence="1">DUF3243 family protein</fullName>
    </submittedName>
</protein>
<accession>A0A7C2I0X4</accession>
<dbReference type="Pfam" id="PF11588">
    <property type="entry name" value="DUF3243"/>
    <property type="match status" value="1"/>
</dbReference>
<proteinExistence type="predicted"/>
<dbReference type="InterPro" id="IPR038292">
    <property type="entry name" value="YmfJ/YflH_sf"/>
</dbReference>